<feature type="domain" description="Ammonium transporter AmtB-like" evidence="9">
    <location>
        <begin position="135"/>
        <end position="208"/>
    </location>
</feature>
<evidence type="ECO:0000259" key="9">
    <source>
        <dbReference type="Pfam" id="PF00909"/>
    </source>
</evidence>
<dbReference type="SUPFAM" id="SSF111352">
    <property type="entry name" value="Ammonium transporter"/>
    <property type="match status" value="1"/>
</dbReference>
<evidence type="ECO:0000313" key="10">
    <source>
        <dbReference type="EMBL" id="WOL07267.1"/>
    </source>
</evidence>
<dbReference type="InterPro" id="IPR001905">
    <property type="entry name" value="Ammonium_transpt"/>
</dbReference>
<evidence type="ECO:0000256" key="5">
    <source>
        <dbReference type="ARBA" id="ARBA00022989"/>
    </source>
</evidence>
<dbReference type="Pfam" id="PF00909">
    <property type="entry name" value="Ammonium_transp"/>
    <property type="match status" value="1"/>
</dbReference>
<reference evidence="10 11" key="1">
    <citation type="submission" date="2023-10" db="EMBL/GenBank/DDBJ databases">
        <title>Chromosome-scale genome assembly provides insights into flower coloration mechanisms of Canna indica.</title>
        <authorList>
            <person name="Li C."/>
        </authorList>
    </citation>
    <scope>NUCLEOTIDE SEQUENCE [LARGE SCALE GENOMIC DNA]</scope>
    <source>
        <tissue evidence="10">Flower</tissue>
    </source>
</reference>
<keyword evidence="6 8" id="KW-0472">Membrane</keyword>
<name>A0AAQ3KFH5_9LILI</name>
<keyword evidence="11" id="KW-1185">Reference proteome</keyword>
<feature type="transmembrane region" description="Helical" evidence="8">
    <location>
        <begin position="6"/>
        <end position="27"/>
    </location>
</feature>
<gene>
    <name evidence="10" type="ORF">Cni_G16007</name>
</gene>
<dbReference type="PANTHER" id="PTHR43029:SF10">
    <property type="entry name" value="AMMONIUM TRANSPORTER MEP2"/>
    <property type="match status" value="1"/>
</dbReference>
<feature type="transmembrane region" description="Helical" evidence="8">
    <location>
        <begin position="119"/>
        <end position="137"/>
    </location>
</feature>
<evidence type="ECO:0000256" key="7">
    <source>
        <dbReference type="ARBA" id="ARBA00023177"/>
    </source>
</evidence>
<evidence type="ECO:0000256" key="4">
    <source>
        <dbReference type="ARBA" id="ARBA00022692"/>
    </source>
</evidence>
<keyword evidence="5 8" id="KW-1133">Transmembrane helix</keyword>
<accession>A0AAQ3KFH5</accession>
<proteinExistence type="inferred from homology"/>
<sequence>MNFRAWMLFVPSAFSLLGNGFLFHWGIMDYFEQRDTDADGSGAAVDGVGGLQRQRRPLLRQLRLVAGGDQHQHLRRHQLACVDLPRRYLLQEVVCHRSRVGHDHWPRLHHSRCKYIKMVFFRCIRLAIYTSVLTITNVVDTCWATIVMGKCSGSIPWFTMMVVHKRSRLLKKVDDTLGVFHAHAVAGFLGGLTTSLFVEPVLCGIFLPVTNSRGSFYGGNDGM</sequence>
<organism evidence="10 11">
    <name type="scientific">Canna indica</name>
    <name type="common">Indian-shot</name>
    <dbReference type="NCBI Taxonomy" id="4628"/>
    <lineage>
        <taxon>Eukaryota</taxon>
        <taxon>Viridiplantae</taxon>
        <taxon>Streptophyta</taxon>
        <taxon>Embryophyta</taxon>
        <taxon>Tracheophyta</taxon>
        <taxon>Spermatophyta</taxon>
        <taxon>Magnoliopsida</taxon>
        <taxon>Liliopsida</taxon>
        <taxon>Zingiberales</taxon>
        <taxon>Cannaceae</taxon>
        <taxon>Canna</taxon>
    </lineage>
</organism>
<dbReference type="InterPro" id="IPR029020">
    <property type="entry name" value="Ammonium/urea_transptr"/>
</dbReference>
<keyword evidence="7" id="KW-0924">Ammonia transport</keyword>
<dbReference type="PANTHER" id="PTHR43029">
    <property type="entry name" value="AMMONIUM TRANSPORTER MEP2"/>
    <property type="match status" value="1"/>
</dbReference>
<dbReference type="InterPro" id="IPR024041">
    <property type="entry name" value="NH4_transpt_AmtB-like_dom"/>
</dbReference>
<protein>
    <submittedName>
        <fullName evidence="10">Ammonium transporter 3 member 1</fullName>
    </submittedName>
</protein>
<dbReference type="AlphaFoldDB" id="A0AAQ3KFH5"/>
<dbReference type="Proteomes" id="UP001327560">
    <property type="component" value="Chromosome 5"/>
</dbReference>
<evidence type="ECO:0000256" key="8">
    <source>
        <dbReference type="SAM" id="Phobius"/>
    </source>
</evidence>
<evidence type="ECO:0000256" key="3">
    <source>
        <dbReference type="ARBA" id="ARBA00022448"/>
    </source>
</evidence>
<comment type="subcellular location">
    <subcellularLocation>
        <location evidence="1">Membrane</location>
        <topology evidence="1">Multi-pass membrane protein</topology>
    </subcellularLocation>
</comment>
<evidence type="ECO:0000313" key="11">
    <source>
        <dbReference type="Proteomes" id="UP001327560"/>
    </source>
</evidence>
<dbReference type="EMBL" id="CP136894">
    <property type="protein sequence ID" value="WOL07267.1"/>
    <property type="molecule type" value="Genomic_DNA"/>
</dbReference>
<dbReference type="GO" id="GO:0005886">
    <property type="term" value="C:plasma membrane"/>
    <property type="evidence" value="ECO:0007669"/>
    <property type="project" value="TreeGrafter"/>
</dbReference>
<keyword evidence="3" id="KW-0813">Transport</keyword>
<dbReference type="GO" id="GO:0008519">
    <property type="term" value="F:ammonium channel activity"/>
    <property type="evidence" value="ECO:0007669"/>
    <property type="project" value="InterPro"/>
</dbReference>
<dbReference type="Gene3D" id="1.10.3430.10">
    <property type="entry name" value="Ammonium transporter AmtB like domains"/>
    <property type="match status" value="1"/>
</dbReference>
<feature type="transmembrane region" description="Helical" evidence="8">
    <location>
        <begin position="184"/>
        <end position="207"/>
    </location>
</feature>
<evidence type="ECO:0000256" key="1">
    <source>
        <dbReference type="ARBA" id="ARBA00004141"/>
    </source>
</evidence>
<keyword evidence="4 8" id="KW-0812">Transmembrane</keyword>
<evidence type="ECO:0000256" key="6">
    <source>
        <dbReference type="ARBA" id="ARBA00023136"/>
    </source>
</evidence>
<comment type="similarity">
    <text evidence="2">Belongs to the ammonia transporter channel (TC 1.A.11.2) family.</text>
</comment>
<evidence type="ECO:0000256" key="2">
    <source>
        <dbReference type="ARBA" id="ARBA00005887"/>
    </source>
</evidence>